<comment type="caution">
    <text evidence="1">The sequence shown here is derived from an EMBL/GenBank/DDBJ whole genome shotgun (WGS) entry which is preliminary data.</text>
</comment>
<evidence type="ECO:0000313" key="2">
    <source>
        <dbReference type="Proteomes" id="UP000886998"/>
    </source>
</evidence>
<dbReference type="EMBL" id="BMAV01019970">
    <property type="protein sequence ID" value="GFY73292.1"/>
    <property type="molecule type" value="Genomic_DNA"/>
</dbReference>
<evidence type="ECO:0000313" key="1">
    <source>
        <dbReference type="EMBL" id="GFY73292.1"/>
    </source>
</evidence>
<dbReference type="Proteomes" id="UP000886998">
    <property type="component" value="Unassembled WGS sequence"/>
</dbReference>
<proteinExistence type="predicted"/>
<name>A0A8X6YMT5_9ARAC</name>
<accession>A0A8X6YMT5</accession>
<keyword evidence="2" id="KW-1185">Reference proteome</keyword>
<organism evidence="1 2">
    <name type="scientific">Trichonephila inaurata madagascariensis</name>
    <dbReference type="NCBI Taxonomy" id="2747483"/>
    <lineage>
        <taxon>Eukaryota</taxon>
        <taxon>Metazoa</taxon>
        <taxon>Ecdysozoa</taxon>
        <taxon>Arthropoda</taxon>
        <taxon>Chelicerata</taxon>
        <taxon>Arachnida</taxon>
        <taxon>Araneae</taxon>
        <taxon>Araneomorphae</taxon>
        <taxon>Entelegynae</taxon>
        <taxon>Araneoidea</taxon>
        <taxon>Nephilidae</taxon>
        <taxon>Trichonephila</taxon>
        <taxon>Trichonephila inaurata</taxon>
    </lineage>
</organism>
<sequence length="81" mass="9090">MGPQSCSRLSLICIDRNGVEELLKLIRSKRNLQHCLESRSKMARPLACKGHKSEGAVMLLLNVLSSVKLWESLVPRVRTGF</sequence>
<dbReference type="AlphaFoldDB" id="A0A8X6YMT5"/>
<reference evidence="1" key="1">
    <citation type="submission" date="2020-08" db="EMBL/GenBank/DDBJ databases">
        <title>Multicomponent nature underlies the extraordinary mechanical properties of spider dragline silk.</title>
        <authorList>
            <person name="Kono N."/>
            <person name="Nakamura H."/>
            <person name="Mori M."/>
            <person name="Yoshida Y."/>
            <person name="Ohtoshi R."/>
            <person name="Malay A.D."/>
            <person name="Moran D.A.P."/>
            <person name="Tomita M."/>
            <person name="Numata K."/>
            <person name="Arakawa K."/>
        </authorList>
    </citation>
    <scope>NUCLEOTIDE SEQUENCE</scope>
</reference>
<gene>
    <name evidence="1" type="ORF">TNIN_428281</name>
</gene>
<protein>
    <submittedName>
        <fullName evidence="1">Uncharacterized protein</fullName>
    </submittedName>
</protein>